<accession>A0A9P5NKC1</accession>
<keyword evidence="4" id="KW-1185">Reference proteome</keyword>
<reference evidence="3" key="1">
    <citation type="submission" date="2020-11" db="EMBL/GenBank/DDBJ databases">
        <authorList>
            <consortium name="DOE Joint Genome Institute"/>
            <person name="Ahrendt S."/>
            <person name="Riley R."/>
            <person name="Andreopoulos W."/>
            <person name="LaButti K."/>
            <person name="Pangilinan J."/>
            <person name="Ruiz-duenas F.J."/>
            <person name="Barrasa J.M."/>
            <person name="Sanchez-Garcia M."/>
            <person name="Camarero S."/>
            <person name="Miyauchi S."/>
            <person name="Serrano A."/>
            <person name="Linde D."/>
            <person name="Babiker R."/>
            <person name="Drula E."/>
            <person name="Ayuso-Fernandez I."/>
            <person name="Pacheco R."/>
            <person name="Padilla G."/>
            <person name="Ferreira P."/>
            <person name="Barriuso J."/>
            <person name="Kellner H."/>
            <person name="Castanera R."/>
            <person name="Alfaro M."/>
            <person name="Ramirez L."/>
            <person name="Pisabarro A.G."/>
            <person name="Kuo A."/>
            <person name="Tritt A."/>
            <person name="Lipzen A."/>
            <person name="He G."/>
            <person name="Yan M."/>
            <person name="Ng V."/>
            <person name="Cullen D."/>
            <person name="Martin F."/>
            <person name="Rosso M.-N."/>
            <person name="Henrissat B."/>
            <person name="Hibbett D."/>
            <person name="Martinez A.T."/>
            <person name="Grigoriev I.V."/>
        </authorList>
    </citation>
    <scope>NUCLEOTIDE SEQUENCE</scope>
    <source>
        <strain evidence="3">AH 44721</strain>
    </source>
</reference>
<dbReference type="OrthoDB" id="3059664at2759"/>
<feature type="region of interest" description="Disordered" evidence="2">
    <location>
        <begin position="59"/>
        <end position="139"/>
    </location>
</feature>
<evidence type="ECO:0000256" key="1">
    <source>
        <dbReference type="SAM" id="Coils"/>
    </source>
</evidence>
<keyword evidence="1" id="KW-0175">Coiled coil</keyword>
<dbReference type="Proteomes" id="UP000724874">
    <property type="component" value="Unassembled WGS sequence"/>
</dbReference>
<comment type="caution">
    <text evidence="3">The sequence shown here is derived from an EMBL/GenBank/DDBJ whole genome shotgun (WGS) entry which is preliminary data.</text>
</comment>
<name>A0A9P5NKC1_GYMJU</name>
<sequence length="190" mass="21366">MAVTGNRLKQSSCRRRKFVLHIDVICEYKVSRINLRRHLYKNSNHYLRRIMSQDWRGANVTSGAGGTGAGSRGGDIGSRNRWDSSTRNSNNDSSVHKRIKGNNYEGPVDQGDKFNGPISNSAVGGRGNSNAITNHGNSQQDALSATSQEAEIDRRLAQMRERLLAKKERERLRQKEEELKRLEAELGDDE</sequence>
<evidence type="ECO:0000313" key="3">
    <source>
        <dbReference type="EMBL" id="KAF8892345.1"/>
    </source>
</evidence>
<dbReference type="AlphaFoldDB" id="A0A9P5NKC1"/>
<dbReference type="EMBL" id="JADNYJ010000069">
    <property type="protein sequence ID" value="KAF8892345.1"/>
    <property type="molecule type" value="Genomic_DNA"/>
</dbReference>
<evidence type="ECO:0000256" key="2">
    <source>
        <dbReference type="SAM" id="MobiDB-lite"/>
    </source>
</evidence>
<gene>
    <name evidence="3" type="ORF">CPB84DRAFT_1340269</name>
</gene>
<organism evidence="3 4">
    <name type="scientific">Gymnopilus junonius</name>
    <name type="common">Spectacular rustgill mushroom</name>
    <name type="synonym">Gymnopilus spectabilis subsp. junonius</name>
    <dbReference type="NCBI Taxonomy" id="109634"/>
    <lineage>
        <taxon>Eukaryota</taxon>
        <taxon>Fungi</taxon>
        <taxon>Dikarya</taxon>
        <taxon>Basidiomycota</taxon>
        <taxon>Agaricomycotina</taxon>
        <taxon>Agaricomycetes</taxon>
        <taxon>Agaricomycetidae</taxon>
        <taxon>Agaricales</taxon>
        <taxon>Agaricineae</taxon>
        <taxon>Hymenogastraceae</taxon>
        <taxon>Gymnopilus</taxon>
    </lineage>
</organism>
<proteinExistence type="predicted"/>
<feature type="compositionally biased region" description="Polar residues" evidence="2">
    <location>
        <begin position="117"/>
        <end position="139"/>
    </location>
</feature>
<protein>
    <submittedName>
        <fullName evidence="3">Uncharacterized protein</fullName>
    </submittedName>
</protein>
<feature type="coiled-coil region" evidence="1">
    <location>
        <begin position="162"/>
        <end position="189"/>
    </location>
</feature>
<evidence type="ECO:0000313" key="4">
    <source>
        <dbReference type="Proteomes" id="UP000724874"/>
    </source>
</evidence>
<feature type="compositionally biased region" description="Gly residues" evidence="2">
    <location>
        <begin position="63"/>
        <end position="76"/>
    </location>
</feature>